<dbReference type="GO" id="GO:0005737">
    <property type="term" value="C:cytoplasm"/>
    <property type="evidence" value="ECO:0007669"/>
    <property type="project" value="UniProtKB-SubCell"/>
</dbReference>
<dbReference type="CDD" id="cd00771">
    <property type="entry name" value="ThrRS_core"/>
    <property type="match status" value="1"/>
</dbReference>
<dbReference type="PROSITE" id="PS50862">
    <property type="entry name" value="AA_TRNA_LIGASE_II"/>
    <property type="match status" value="1"/>
</dbReference>
<dbReference type="EC" id="6.1.1.3" evidence="14"/>
<protein>
    <recommendedName>
        <fullName evidence="14">Threonine--tRNA ligase</fullName>
        <ecNumber evidence="14">6.1.1.3</ecNumber>
    </recommendedName>
    <alternativeName>
        <fullName evidence="14">Threonyl-tRNA synthetase</fullName>
        <shortName evidence="14">ThrRS</shortName>
    </alternativeName>
</protein>
<dbReference type="Pfam" id="PF03129">
    <property type="entry name" value="HGTP_anticodon"/>
    <property type="match status" value="1"/>
</dbReference>
<dbReference type="FunFam" id="3.40.50.800:FF:000001">
    <property type="entry name" value="Threonine--tRNA ligase"/>
    <property type="match status" value="1"/>
</dbReference>
<evidence type="ECO:0000256" key="12">
    <source>
        <dbReference type="ARBA" id="ARBA00023146"/>
    </source>
</evidence>
<comment type="subcellular location">
    <subcellularLocation>
        <location evidence="1 14">Cytoplasm</location>
    </subcellularLocation>
</comment>
<sequence length="585" mass="67218">MKESNNESLENLRHSASHLLAAAVMELWPDTKRTIGPAIETGFYYDFDFSKPISDSDLPAIEKKMHELVKSWKRFERKEVSASDAKKEYQGNPYKLELIDEFSKDGQKLTFYTSGDYTDLCRGGHCEHPSKDLKHFKLMSIAGAYWRGSEKNQMLTRIYGTAFPSKKELDDYLAMLEEAKKRDHRKLGAELELFMFHETSPGSPYWLPKGLVLINELVQFWREEHRMRGYQEIASPLVNKRELWQISGHWDHYKGDMFIATMGENEVYGLKPMNCPNAMIVFASKTRSYKDLPLRLSDTDILHRYELSGTLGGLLRARSFRQDDSHNFVTEDQIADEYERIFEIAERFYGVFKLQFRYRLGTRPEKFLGDAATWDRAEKALTSILDKKVGTGKYEIAEKDGAFYGPKVDIIMKDALGRDWQMGTIQLDFQQPQRFGLKYTAPDGTAKTPIAIHRVIYGSLERFIGIITESFAGSFPLWLSPEQVRIAVVGKDHRAFCHDYARTLMQAGIRVTVDDSNETVGNKIRKASNEKIPFTLVIGDKEMKSEELAVRTRGAKDVVPTTRDRFISMLQQKIADRAIDLTPLP</sequence>
<feature type="binding site" evidence="14">
    <location>
        <position position="453"/>
    </location>
    <ligand>
        <name>Zn(2+)</name>
        <dbReference type="ChEBI" id="CHEBI:29105"/>
        <note>catalytic</note>
    </ligand>
</feature>
<evidence type="ECO:0000256" key="7">
    <source>
        <dbReference type="ARBA" id="ARBA00022741"/>
    </source>
</evidence>
<dbReference type="SUPFAM" id="SSF52954">
    <property type="entry name" value="Class II aaRS ABD-related"/>
    <property type="match status" value="1"/>
</dbReference>
<evidence type="ECO:0000256" key="2">
    <source>
        <dbReference type="ARBA" id="ARBA00008226"/>
    </source>
</evidence>
<dbReference type="GO" id="GO:0005524">
    <property type="term" value="F:ATP binding"/>
    <property type="evidence" value="ECO:0007669"/>
    <property type="project" value="UniProtKB-UniRule"/>
</dbReference>
<dbReference type="InterPro" id="IPR047246">
    <property type="entry name" value="ThrRS_anticodon"/>
</dbReference>
<dbReference type="SUPFAM" id="SSF55681">
    <property type="entry name" value="Class II aaRS and biotin synthetases"/>
    <property type="match status" value="1"/>
</dbReference>
<dbReference type="InterPro" id="IPR004154">
    <property type="entry name" value="Anticodon-bd"/>
</dbReference>
<evidence type="ECO:0000256" key="13">
    <source>
        <dbReference type="ARBA" id="ARBA00049515"/>
    </source>
</evidence>
<evidence type="ECO:0000256" key="9">
    <source>
        <dbReference type="ARBA" id="ARBA00022840"/>
    </source>
</evidence>
<evidence type="ECO:0000256" key="1">
    <source>
        <dbReference type="ARBA" id="ARBA00004496"/>
    </source>
</evidence>
<dbReference type="Gene3D" id="3.30.930.10">
    <property type="entry name" value="Bira Bifunctional Protein, Domain 2"/>
    <property type="match status" value="1"/>
</dbReference>
<organism evidence="16 17">
    <name type="scientific">Candidatus Komeilibacteria bacterium RIFCSPHIGHO2_01_FULL_52_14</name>
    <dbReference type="NCBI Taxonomy" id="1798549"/>
    <lineage>
        <taxon>Bacteria</taxon>
        <taxon>Candidatus Komeiliibacteriota</taxon>
    </lineage>
</organism>
<dbReference type="HAMAP" id="MF_00184">
    <property type="entry name" value="Thr_tRNA_synth"/>
    <property type="match status" value="1"/>
</dbReference>
<dbReference type="FunFam" id="3.30.930.10:FF:000019">
    <property type="entry name" value="Threonine--tRNA ligase"/>
    <property type="match status" value="1"/>
</dbReference>
<name>A0A1G2BQZ3_9BACT</name>
<comment type="similarity">
    <text evidence="2 14">Belongs to the class-II aminoacyl-tRNA synthetase family.</text>
</comment>
<evidence type="ECO:0000256" key="6">
    <source>
        <dbReference type="ARBA" id="ARBA00022723"/>
    </source>
</evidence>
<dbReference type="InterPro" id="IPR045864">
    <property type="entry name" value="aa-tRNA-synth_II/BPL/LPL"/>
</dbReference>
<gene>
    <name evidence="14" type="primary">thrS</name>
    <name evidence="16" type="ORF">A2677_00230</name>
</gene>
<dbReference type="InterPro" id="IPR012947">
    <property type="entry name" value="tRNA_SAD"/>
</dbReference>
<comment type="caution">
    <text evidence="14">Lacks conserved residue(s) required for the propagation of feature annotation.</text>
</comment>
<dbReference type="SUPFAM" id="SSF55186">
    <property type="entry name" value="ThrRS/AlaRS common domain"/>
    <property type="match status" value="1"/>
</dbReference>
<comment type="catalytic activity">
    <reaction evidence="13 14">
        <text>tRNA(Thr) + L-threonine + ATP = L-threonyl-tRNA(Thr) + AMP + diphosphate + H(+)</text>
        <dbReference type="Rhea" id="RHEA:24624"/>
        <dbReference type="Rhea" id="RHEA-COMP:9670"/>
        <dbReference type="Rhea" id="RHEA-COMP:9704"/>
        <dbReference type="ChEBI" id="CHEBI:15378"/>
        <dbReference type="ChEBI" id="CHEBI:30616"/>
        <dbReference type="ChEBI" id="CHEBI:33019"/>
        <dbReference type="ChEBI" id="CHEBI:57926"/>
        <dbReference type="ChEBI" id="CHEBI:78442"/>
        <dbReference type="ChEBI" id="CHEBI:78534"/>
        <dbReference type="ChEBI" id="CHEBI:456215"/>
        <dbReference type="EC" id="6.1.1.3"/>
    </reaction>
</comment>
<feature type="domain" description="Aminoacyl-transfer RNA synthetases class-II family profile" evidence="15">
    <location>
        <begin position="171"/>
        <end position="476"/>
    </location>
</feature>
<dbReference type="InterPro" id="IPR002320">
    <property type="entry name" value="Thr-tRNA-ligase_IIa"/>
</dbReference>
<dbReference type="CDD" id="cd00860">
    <property type="entry name" value="ThrRS_anticodon"/>
    <property type="match status" value="1"/>
</dbReference>
<evidence type="ECO:0000256" key="11">
    <source>
        <dbReference type="ARBA" id="ARBA00022917"/>
    </source>
</evidence>
<dbReference type="GO" id="GO:0046872">
    <property type="term" value="F:metal ion binding"/>
    <property type="evidence" value="ECO:0007669"/>
    <property type="project" value="UniProtKB-KW"/>
</dbReference>
<evidence type="ECO:0000256" key="10">
    <source>
        <dbReference type="ARBA" id="ARBA00022884"/>
    </source>
</evidence>
<evidence type="ECO:0000313" key="17">
    <source>
        <dbReference type="Proteomes" id="UP000177817"/>
    </source>
</evidence>
<dbReference type="Gene3D" id="3.30.54.20">
    <property type="match status" value="1"/>
</dbReference>
<evidence type="ECO:0000313" key="16">
    <source>
        <dbReference type="EMBL" id="OGY90627.1"/>
    </source>
</evidence>
<keyword evidence="11 14" id="KW-0648">Protein biosynthesis</keyword>
<evidence type="ECO:0000256" key="4">
    <source>
        <dbReference type="ARBA" id="ARBA00022555"/>
    </source>
</evidence>
<dbReference type="SMART" id="SM00863">
    <property type="entry name" value="tRNA_SAD"/>
    <property type="match status" value="1"/>
</dbReference>
<dbReference type="AlphaFoldDB" id="A0A1G2BQZ3"/>
<proteinExistence type="inferred from homology"/>
<keyword evidence="6 14" id="KW-0479">Metal-binding</keyword>
<dbReference type="Pfam" id="PF07973">
    <property type="entry name" value="tRNA_SAD"/>
    <property type="match status" value="1"/>
</dbReference>
<dbReference type="InterPro" id="IPR018163">
    <property type="entry name" value="Thr/Ala-tRNA-synth_IIc_edit"/>
</dbReference>
<comment type="subunit">
    <text evidence="14">Homodimer.</text>
</comment>
<comment type="caution">
    <text evidence="16">The sequence shown here is derived from an EMBL/GenBank/DDBJ whole genome shotgun (WGS) entry which is preliminary data.</text>
</comment>
<dbReference type="InterPro" id="IPR006195">
    <property type="entry name" value="aa-tRNA-synth_II"/>
</dbReference>
<feature type="binding site" evidence="14">
    <location>
        <position position="326"/>
    </location>
    <ligand>
        <name>Zn(2+)</name>
        <dbReference type="ChEBI" id="CHEBI:29105"/>
        <note>catalytic</note>
    </ligand>
</feature>
<evidence type="ECO:0000256" key="8">
    <source>
        <dbReference type="ARBA" id="ARBA00022833"/>
    </source>
</evidence>
<dbReference type="PANTHER" id="PTHR11451">
    <property type="entry name" value="THREONINE-TRNA LIGASE"/>
    <property type="match status" value="1"/>
</dbReference>
<reference evidence="16 17" key="1">
    <citation type="journal article" date="2016" name="Nat. Commun.">
        <title>Thousands of microbial genomes shed light on interconnected biogeochemical processes in an aquifer system.</title>
        <authorList>
            <person name="Anantharaman K."/>
            <person name="Brown C.T."/>
            <person name="Hug L.A."/>
            <person name="Sharon I."/>
            <person name="Castelle C.J."/>
            <person name="Probst A.J."/>
            <person name="Thomas B.C."/>
            <person name="Singh A."/>
            <person name="Wilkins M.J."/>
            <person name="Karaoz U."/>
            <person name="Brodie E.L."/>
            <person name="Williams K.H."/>
            <person name="Hubbard S.S."/>
            <person name="Banfield J.F."/>
        </authorList>
    </citation>
    <scope>NUCLEOTIDE SEQUENCE [LARGE SCALE GENOMIC DNA]</scope>
</reference>
<keyword evidence="5 14" id="KW-0436">Ligase</keyword>
<dbReference type="EMBL" id="MHKK01000003">
    <property type="protein sequence ID" value="OGY90627.1"/>
    <property type="molecule type" value="Genomic_DNA"/>
</dbReference>
<keyword evidence="10 14" id="KW-0694">RNA-binding</keyword>
<evidence type="ECO:0000256" key="14">
    <source>
        <dbReference type="HAMAP-Rule" id="MF_00184"/>
    </source>
</evidence>
<dbReference type="GO" id="GO:0000049">
    <property type="term" value="F:tRNA binding"/>
    <property type="evidence" value="ECO:0007669"/>
    <property type="project" value="UniProtKB-KW"/>
</dbReference>
<accession>A0A1G2BQZ3</accession>
<feature type="binding site" evidence="14">
    <location>
        <position position="275"/>
    </location>
    <ligand>
        <name>Zn(2+)</name>
        <dbReference type="ChEBI" id="CHEBI:29105"/>
        <note>catalytic</note>
    </ligand>
</feature>
<dbReference type="GO" id="GO:0006435">
    <property type="term" value="P:threonyl-tRNA aminoacylation"/>
    <property type="evidence" value="ECO:0007669"/>
    <property type="project" value="UniProtKB-UniRule"/>
</dbReference>
<dbReference type="InterPro" id="IPR036621">
    <property type="entry name" value="Anticodon-bd_dom_sf"/>
</dbReference>
<keyword evidence="12 14" id="KW-0030">Aminoacyl-tRNA synthetase</keyword>
<keyword evidence="4 14" id="KW-0820">tRNA-binding</keyword>
<dbReference type="InterPro" id="IPR002314">
    <property type="entry name" value="aa-tRNA-synt_IIb"/>
</dbReference>
<dbReference type="NCBIfam" id="TIGR00418">
    <property type="entry name" value="thrS"/>
    <property type="match status" value="1"/>
</dbReference>
<keyword evidence="3 14" id="KW-0963">Cytoplasm</keyword>
<dbReference type="FunFam" id="3.30.980.10:FF:000005">
    <property type="entry name" value="Threonyl-tRNA synthetase, mitochondrial"/>
    <property type="match status" value="1"/>
</dbReference>
<evidence type="ECO:0000256" key="3">
    <source>
        <dbReference type="ARBA" id="ARBA00022490"/>
    </source>
</evidence>
<dbReference type="PANTHER" id="PTHR11451:SF44">
    <property type="entry name" value="THREONINE--TRNA LIGASE, CHLOROPLASTIC_MITOCHONDRIAL 2"/>
    <property type="match status" value="1"/>
</dbReference>
<dbReference type="Gene3D" id="3.30.980.10">
    <property type="entry name" value="Threonyl-trna Synthetase, Chain A, domain 2"/>
    <property type="match status" value="1"/>
</dbReference>
<evidence type="ECO:0000259" key="15">
    <source>
        <dbReference type="PROSITE" id="PS50862"/>
    </source>
</evidence>
<dbReference type="Proteomes" id="UP000177817">
    <property type="component" value="Unassembled WGS sequence"/>
</dbReference>
<dbReference type="Gene3D" id="3.40.50.800">
    <property type="entry name" value="Anticodon-binding domain"/>
    <property type="match status" value="1"/>
</dbReference>
<keyword evidence="7 14" id="KW-0547">Nucleotide-binding</keyword>
<dbReference type="Pfam" id="PF00587">
    <property type="entry name" value="tRNA-synt_2b"/>
    <property type="match status" value="1"/>
</dbReference>
<evidence type="ECO:0000256" key="5">
    <source>
        <dbReference type="ARBA" id="ARBA00022598"/>
    </source>
</evidence>
<keyword evidence="9 14" id="KW-0067">ATP-binding</keyword>
<dbReference type="InterPro" id="IPR033728">
    <property type="entry name" value="ThrRS_core"/>
</dbReference>
<keyword evidence="8 14" id="KW-0862">Zinc</keyword>
<dbReference type="GO" id="GO:0004829">
    <property type="term" value="F:threonine-tRNA ligase activity"/>
    <property type="evidence" value="ECO:0007669"/>
    <property type="project" value="UniProtKB-UniRule"/>
</dbReference>
<comment type="cofactor">
    <cofactor evidence="14">
        <name>Zn(2+)</name>
        <dbReference type="ChEBI" id="CHEBI:29105"/>
    </cofactor>
    <text evidence="14">Binds 1 zinc ion per subunit.</text>
</comment>
<dbReference type="PRINTS" id="PR01047">
    <property type="entry name" value="TRNASYNTHTHR"/>
</dbReference>